<accession>A0AC61RIR7</accession>
<keyword evidence="2" id="KW-1185">Reference proteome</keyword>
<name>A0AC61RIR7_9BACT</name>
<dbReference type="Proteomes" id="UP000306319">
    <property type="component" value="Unassembled WGS sequence"/>
</dbReference>
<reference evidence="1" key="1">
    <citation type="submission" date="2019-04" db="EMBL/GenBank/DDBJ databases">
        <title>Microbes associate with the intestines of laboratory mice.</title>
        <authorList>
            <person name="Navarre W."/>
            <person name="Wong E."/>
            <person name="Huang K."/>
            <person name="Tropini C."/>
            <person name="Ng K."/>
            <person name="Yu B."/>
        </authorList>
    </citation>
    <scope>NUCLEOTIDE SEQUENCE</scope>
    <source>
        <strain evidence="1">NM04_E33</strain>
    </source>
</reference>
<sequence length="328" mass="37119">MVSIIIPVYNAESFLEKAVESVFRQSYKDWEIILIDDGSTDSSGIICDSLANQHDNIKVAHISNGGQSHARNHGLDMAEGSHIIFLDADDILPPDTLKITYDCFLKSGCDVVCGTMQNFSEEDELKSVDRSPSEALTGNNYFRMLSPEDAMLDILYQKRLDNSVCGKLFTARIWKELRFREGTGYEDLDAICPAIMRANRVVVLKDCHLYFYRQHQGSYIHTFNLRRCDVLDVTRRLTATMESHYPRLAPAARSRELSANFNMLTLLAANSTSPEARALSDRCWIRIKELRGESLRNPSVRLKNKIGIVCTYIGGRRLVEILGKALCR</sequence>
<proteinExistence type="predicted"/>
<evidence type="ECO:0000313" key="2">
    <source>
        <dbReference type="Proteomes" id="UP000306319"/>
    </source>
</evidence>
<gene>
    <name evidence="1" type="ORF">E5331_03845</name>
</gene>
<comment type="caution">
    <text evidence="1">The sequence shown here is derived from an EMBL/GenBank/DDBJ whole genome shotgun (WGS) entry which is preliminary data.</text>
</comment>
<evidence type="ECO:0000313" key="1">
    <source>
        <dbReference type="EMBL" id="TGY79930.1"/>
    </source>
</evidence>
<protein>
    <submittedName>
        <fullName evidence="1">Glycosyltransferase family 2 protein</fullName>
    </submittedName>
</protein>
<organism evidence="1 2">
    <name type="scientific">Lepagella muris</name>
    <dbReference type="NCBI Taxonomy" id="3032870"/>
    <lineage>
        <taxon>Bacteria</taxon>
        <taxon>Pseudomonadati</taxon>
        <taxon>Bacteroidota</taxon>
        <taxon>Bacteroidia</taxon>
        <taxon>Bacteroidales</taxon>
        <taxon>Muribaculaceae</taxon>
        <taxon>Lepagella</taxon>
    </lineage>
</organism>
<dbReference type="EMBL" id="SRYB01000004">
    <property type="protein sequence ID" value="TGY79930.1"/>
    <property type="molecule type" value="Genomic_DNA"/>
</dbReference>